<keyword evidence="4" id="KW-0862">Zinc</keyword>
<feature type="domain" description="C2H2-type" evidence="7">
    <location>
        <begin position="252"/>
        <end position="281"/>
    </location>
</feature>
<keyword evidence="2" id="KW-0677">Repeat</keyword>
<dbReference type="PANTHER" id="PTHR14003:SF19">
    <property type="entry name" value="YY2 TRANSCRIPTION FACTOR"/>
    <property type="match status" value="1"/>
</dbReference>
<dbReference type="Proteomes" id="UP000827284">
    <property type="component" value="Unassembled WGS sequence"/>
</dbReference>
<feature type="compositionally biased region" description="Low complexity" evidence="6">
    <location>
        <begin position="97"/>
        <end position="109"/>
    </location>
</feature>
<dbReference type="OrthoDB" id="6365676at2759"/>
<feature type="compositionally biased region" description="Polar residues" evidence="6">
    <location>
        <begin position="48"/>
        <end position="63"/>
    </location>
</feature>
<feature type="region of interest" description="Disordered" evidence="6">
    <location>
        <begin position="623"/>
        <end position="679"/>
    </location>
</feature>
<dbReference type="GO" id="GO:0031519">
    <property type="term" value="C:PcG protein complex"/>
    <property type="evidence" value="ECO:0007669"/>
    <property type="project" value="TreeGrafter"/>
</dbReference>
<evidence type="ECO:0000256" key="2">
    <source>
        <dbReference type="ARBA" id="ARBA00022737"/>
    </source>
</evidence>
<gene>
    <name evidence="8" type="ORF">EMPS_10162</name>
</gene>
<sequence>MSTASILPPITAAPYLGPHIERPPRVSSQPHPSSSSSSPSSSSSSSSAMQNSEADSTLQQQSKRLAGLSITNSTGAKVSILNDSITDLSSVTRQDKSSSSQQPTSPSESRPAAQYRSHSYNSQHSFQDHHHHSSNADSGRSSSLTNASTPIYSSQDLKEAAAAAGSGGGPGGPISSLRSRSLSGGANKLSPLMTNIRNGAVDQGQASASSSTASPTFPYFARSYSEDNSSDDADSSFRRMSDNGVNFVKRKYSCSYPGCNKCFTTSGHLARHNRIHTGERNFACLMPGCPSKFSRQDNMMQHYRTHISPKSRRGMPKKQDYFTMLMANGSQEALREQSPAAMAGATGDQQQHHHVAKMSSSRQGSRHNSPPRFNPFDRSSSVDYTGRNSTEGNSGSGGSLRHRHSGIIQAHQHHTPLPHFSIQSPSVSSASTSSSSSSSQGALPSPLTPSMASGPLASPHPPPAYVPVADLPALARYTVQQAAAAAKSSNSNGNVSNVSSNGITYRSSDGSLASPTSPQTQDVERMEGVASTAEYHNSYRHHSQQPYQSQAQQQPSGYQGSPYGGSRHSHAGHASSQQQHHHHHHQHPQQHPQQQHQYHHQGYQLPPLSLHGQDRHDVERLPAMGHRHGGAPPSPQSTPHTPTKYRFDPIQDCLQQDKMHHQHHHHTQQQQQQQQRQYEQYGRYPQEGYYSKQQHPQHPQGHADEEDNKMLASTTRSSVMSTGSSMTSMSSGSSNSINGHSSRDRAVPHHDDPRENRGSGEELSGLAHLAQIVTTFG</sequence>
<feature type="domain" description="C2H2-type" evidence="7">
    <location>
        <begin position="282"/>
        <end position="311"/>
    </location>
</feature>
<evidence type="ECO:0000256" key="5">
    <source>
        <dbReference type="PROSITE-ProRule" id="PRU00042"/>
    </source>
</evidence>
<dbReference type="PROSITE" id="PS50157">
    <property type="entry name" value="ZINC_FINGER_C2H2_2"/>
    <property type="match status" value="2"/>
</dbReference>
<feature type="compositionally biased region" description="Polar residues" evidence="6">
    <location>
        <begin position="135"/>
        <end position="155"/>
    </location>
</feature>
<keyword evidence="9" id="KW-1185">Reference proteome</keyword>
<dbReference type="Gene3D" id="3.30.160.60">
    <property type="entry name" value="Classic Zinc Finger"/>
    <property type="match status" value="2"/>
</dbReference>
<feature type="compositionally biased region" description="Basic and acidic residues" evidence="6">
    <location>
        <begin position="741"/>
        <end position="760"/>
    </location>
</feature>
<feature type="compositionally biased region" description="Polar residues" evidence="6">
    <location>
        <begin position="503"/>
        <end position="521"/>
    </location>
</feature>
<feature type="region of interest" description="Disordered" evidence="6">
    <location>
        <begin position="712"/>
        <end position="766"/>
    </location>
</feature>
<keyword evidence="1" id="KW-0479">Metal-binding</keyword>
<feature type="compositionally biased region" description="Low complexity" evidence="6">
    <location>
        <begin position="589"/>
        <end position="604"/>
    </location>
</feature>
<comment type="caution">
    <text evidence="8">The sequence shown here is derived from an EMBL/GenBank/DDBJ whole genome shotgun (WGS) entry which is preliminary data.</text>
</comment>
<evidence type="ECO:0000256" key="3">
    <source>
        <dbReference type="ARBA" id="ARBA00022771"/>
    </source>
</evidence>
<evidence type="ECO:0000256" key="6">
    <source>
        <dbReference type="SAM" id="MobiDB-lite"/>
    </source>
</evidence>
<dbReference type="PANTHER" id="PTHR14003">
    <property type="entry name" value="TRANSCRIPTIONAL REPRESSOR PROTEIN YY"/>
    <property type="match status" value="1"/>
</dbReference>
<dbReference type="InterPro" id="IPR036236">
    <property type="entry name" value="Znf_C2H2_sf"/>
</dbReference>
<dbReference type="GO" id="GO:0000785">
    <property type="term" value="C:chromatin"/>
    <property type="evidence" value="ECO:0007669"/>
    <property type="project" value="TreeGrafter"/>
</dbReference>
<evidence type="ECO:0000256" key="1">
    <source>
        <dbReference type="ARBA" id="ARBA00022723"/>
    </source>
</evidence>
<feature type="compositionally biased region" description="Low complexity" evidence="6">
    <location>
        <begin position="173"/>
        <end position="186"/>
    </location>
</feature>
<dbReference type="GO" id="GO:0008270">
    <property type="term" value="F:zinc ion binding"/>
    <property type="evidence" value="ECO:0007669"/>
    <property type="project" value="UniProtKB-KW"/>
</dbReference>
<dbReference type="EMBL" id="BQFW01000014">
    <property type="protein sequence ID" value="GJJ77803.1"/>
    <property type="molecule type" value="Genomic_DNA"/>
</dbReference>
<feature type="compositionally biased region" description="Polar residues" evidence="6">
    <location>
        <begin position="358"/>
        <end position="368"/>
    </location>
</feature>
<keyword evidence="3 5" id="KW-0863">Zinc-finger</keyword>
<feature type="region of interest" description="Disordered" evidence="6">
    <location>
        <begin position="485"/>
        <end position="611"/>
    </location>
</feature>
<feature type="region of interest" description="Disordered" evidence="6">
    <location>
        <begin position="1"/>
        <end position="63"/>
    </location>
</feature>
<dbReference type="FunFam" id="3.30.160.60:FF:000072">
    <property type="entry name" value="zinc finger protein 143 isoform X1"/>
    <property type="match status" value="1"/>
</dbReference>
<dbReference type="SUPFAM" id="SSF57667">
    <property type="entry name" value="beta-beta-alpha zinc fingers"/>
    <property type="match status" value="1"/>
</dbReference>
<dbReference type="GO" id="GO:0000978">
    <property type="term" value="F:RNA polymerase II cis-regulatory region sequence-specific DNA binding"/>
    <property type="evidence" value="ECO:0007669"/>
    <property type="project" value="TreeGrafter"/>
</dbReference>
<feature type="region of interest" description="Disordered" evidence="6">
    <location>
        <begin position="332"/>
        <end position="402"/>
    </location>
</feature>
<proteinExistence type="predicted"/>
<feature type="compositionally biased region" description="Basic residues" evidence="6">
    <location>
        <begin position="579"/>
        <end position="588"/>
    </location>
</feature>
<evidence type="ECO:0000256" key="4">
    <source>
        <dbReference type="ARBA" id="ARBA00022833"/>
    </source>
</evidence>
<dbReference type="SMART" id="SM00355">
    <property type="entry name" value="ZnF_C2H2"/>
    <property type="match status" value="2"/>
</dbReference>
<dbReference type="GO" id="GO:0005667">
    <property type="term" value="C:transcription regulator complex"/>
    <property type="evidence" value="ECO:0007669"/>
    <property type="project" value="TreeGrafter"/>
</dbReference>
<feature type="compositionally biased region" description="Low complexity" evidence="6">
    <location>
        <begin position="27"/>
        <end position="47"/>
    </location>
</feature>
<feature type="compositionally biased region" description="Low complexity" evidence="6">
    <location>
        <begin position="713"/>
        <end position="740"/>
    </location>
</feature>
<dbReference type="GO" id="GO:0000981">
    <property type="term" value="F:DNA-binding transcription factor activity, RNA polymerase II-specific"/>
    <property type="evidence" value="ECO:0007669"/>
    <property type="project" value="UniProtKB-ARBA"/>
</dbReference>
<reference evidence="8" key="2">
    <citation type="journal article" date="2022" name="Microbiol. Resour. Announc.">
        <title>Whole-Genome Sequence of Entomortierella parvispora E1425, a Mucoromycotan Fungus Associated with Burkholderiaceae-Related Endosymbiotic Bacteria.</title>
        <authorList>
            <person name="Herlambang A."/>
            <person name="Guo Y."/>
            <person name="Takashima Y."/>
            <person name="Narisawa K."/>
            <person name="Ohta H."/>
            <person name="Nishizawa T."/>
        </authorList>
    </citation>
    <scope>NUCLEOTIDE SEQUENCE</scope>
    <source>
        <strain evidence="8">E1425</strain>
    </source>
</reference>
<organism evidence="8 9">
    <name type="scientific">Entomortierella parvispora</name>
    <dbReference type="NCBI Taxonomy" id="205924"/>
    <lineage>
        <taxon>Eukaryota</taxon>
        <taxon>Fungi</taxon>
        <taxon>Fungi incertae sedis</taxon>
        <taxon>Mucoromycota</taxon>
        <taxon>Mortierellomycotina</taxon>
        <taxon>Mortierellomycetes</taxon>
        <taxon>Mortierellales</taxon>
        <taxon>Mortierellaceae</taxon>
        <taxon>Entomortierella</taxon>
    </lineage>
</organism>
<feature type="compositionally biased region" description="Low complexity" evidence="6">
    <location>
        <begin position="668"/>
        <end position="679"/>
    </location>
</feature>
<feature type="compositionally biased region" description="Low complexity" evidence="6">
    <location>
        <begin position="421"/>
        <end position="439"/>
    </location>
</feature>
<accession>A0A9P3HJR8</accession>
<evidence type="ECO:0000313" key="9">
    <source>
        <dbReference type="Proteomes" id="UP000827284"/>
    </source>
</evidence>
<evidence type="ECO:0000259" key="7">
    <source>
        <dbReference type="PROSITE" id="PS50157"/>
    </source>
</evidence>
<dbReference type="PROSITE" id="PS00028">
    <property type="entry name" value="ZINC_FINGER_C2H2_1"/>
    <property type="match status" value="2"/>
</dbReference>
<name>A0A9P3HJR8_9FUNG</name>
<feature type="region of interest" description="Disordered" evidence="6">
    <location>
        <begin position="417"/>
        <end position="459"/>
    </location>
</feature>
<dbReference type="AlphaFoldDB" id="A0A9P3HJR8"/>
<feature type="compositionally biased region" description="Basic and acidic residues" evidence="6">
    <location>
        <begin position="645"/>
        <end position="659"/>
    </location>
</feature>
<reference evidence="8" key="1">
    <citation type="submission" date="2021-11" db="EMBL/GenBank/DDBJ databases">
        <authorList>
            <person name="Herlambang A."/>
            <person name="Guo Y."/>
            <person name="Takashima Y."/>
            <person name="Nishizawa T."/>
        </authorList>
    </citation>
    <scope>NUCLEOTIDE SEQUENCE</scope>
    <source>
        <strain evidence="8">E1425</strain>
    </source>
</reference>
<evidence type="ECO:0000313" key="8">
    <source>
        <dbReference type="EMBL" id="GJJ77803.1"/>
    </source>
</evidence>
<feature type="region of interest" description="Disordered" evidence="6">
    <location>
        <begin position="89"/>
        <end position="190"/>
    </location>
</feature>
<feature type="compositionally biased region" description="Low complexity" evidence="6">
    <location>
        <begin position="485"/>
        <end position="502"/>
    </location>
</feature>
<protein>
    <recommendedName>
        <fullName evidence="7">C2H2-type domain-containing protein</fullName>
    </recommendedName>
</protein>
<feature type="compositionally biased region" description="Low complexity" evidence="6">
    <location>
        <begin position="544"/>
        <end position="578"/>
    </location>
</feature>
<dbReference type="InterPro" id="IPR013087">
    <property type="entry name" value="Znf_C2H2_type"/>
</dbReference>